<dbReference type="Proteomes" id="UP000326641">
    <property type="component" value="Unassembled WGS sequence"/>
</dbReference>
<evidence type="ECO:0000313" key="2">
    <source>
        <dbReference type="Proteomes" id="UP000326641"/>
    </source>
</evidence>
<protein>
    <submittedName>
        <fullName evidence="1">Uncharacterized protein</fullName>
    </submittedName>
</protein>
<organism evidence="1 2">
    <name type="scientific">Candidatus Defluviicoccus seviourii</name>
    <dbReference type="NCBI Taxonomy" id="2565273"/>
    <lineage>
        <taxon>Bacteria</taxon>
        <taxon>Pseudomonadati</taxon>
        <taxon>Pseudomonadota</taxon>
        <taxon>Alphaproteobacteria</taxon>
        <taxon>Rhodospirillales</taxon>
        <taxon>Rhodospirillaceae</taxon>
        <taxon>Defluviicoccus</taxon>
    </lineage>
</organism>
<sequence>MKGQGLPALAAGAAGGETAGAETAGATMVKCALSGEVRLKLGVVAHHMHEQPVGNEVVEGANVEALGPFTMPRPVVHQTFEECLVRPALPVQANGAGFGHHRLLDLEVRLSARDQRIDDGCPGDRVGAGQGEVMQAIEQHDQVLVVGVDARHTYPHALPPAEERHPVTFPMIKRWRALIVASAPSFPAIRSHSRRPRYAESARQHCAGRGAAGACNGCCGRGRNRRGRNRRGLRGGGPCG</sequence>
<proteinExistence type="predicted"/>
<keyword evidence="2" id="KW-1185">Reference proteome</keyword>
<name>A0A564WCK4_9PROT</name>
<evidence type="ECO:0000313" key="1">
    <source>
        <dbReference type="EMBL" id="VUX45688.1"/>
    </source>
</evidence>
<dbReference type="AlphaFoldDB" id="A0A564WCK4"/>
<dbReference type="EMBL" id="UXAT02000006">
    <property type="protein sequence ID" value="VUX45688.1"/>
    <property type="molecule type" value="Genomic_DNA"/>
</dbReference>
<accession>A0A564WCK4</accession>
<gene>
    <name evidence="1" type="ORF">DF3PA_140069</name>
</gene>
<comment type="caution">
    <text evidence="1">The sequence shown here is derived from an EMBL/GenBank/DDBJ whole genome shotgun (WGS) entry which is preliminary data.</text>
</comment>
<reference evidence="1" key="1">
    <citation type="submission" date="2018-11" db="EMBL/GenBank/DDBJ databases">
        <authorList>
            <person name="Onetto C."/>
        </authorList>
    </citation>
    <scope>NUCLEOTIDE SEQUENCE [LARGE SCALE GENOMIC DNA]</scope>
</reference>